<dbReference type="Pfam" id="PF00809">
    <property type="entry name" value="Pterin_bind"/>
    <property type="match status" value="1"/>
</dbReference>
<dbReference type="NCBIfam" id="TIGR01496">
    <property type="entry name" value="DHPS"/>
    <property type="match status" value="1"/>
</dbReference>
<evidence type="ECO:0000313" key="13">
    <source>
        <dbReference type="Proteomes" id="UP000602653"/>
    </source>
</evidence>
<evidence type="ECO:0000256" key="6">
    <source>
        <dbReference type="ARBA" id="ARBA00022679"/>
    </source>
</evidence>
<evidence type="ECO:0000259" key="11">
    <source>
        <dbReference type="PROSITE" id="PS50972"/>
    </source>
</evidence>
<gene>
    <name evidence="12" type="primary">folP</name>
    <name evidence="12" type="ORF">JTE88_01260</name>
</gene>
<dbReference type="EC" id="2.5.1.15" evidence="5 10"/>
<proteinExistence type="inferred from homology"/>
<keyword evidence="8 10" id="KW-0460">Magnesium</keyword>
<evidence type="ECO:0000256" key="4">
    <source>
        <dbReference type="ARBA" id="ARBA00009503"/>
    </source>
</evidence>
<dbReference type="PANTHER" id="PTHR20941">
    <property type="entry name" value="FOLATE SYNTHESIS PROTEINS"/>
    <property type="match status" value="1"/>
</dbReference>
<comment type="similarity">
    <text evidence="4 10">Belongs to the DHPS family.</text>
</comment>
<comment type="catalytic activity">
    <reaction evidence="1">
        <text>(7,8-dihydropterin-6-yl)methyl diphosphate + 4-aminobenzoate = 7,8-dihydropteroate + diphosphate</text>
        <dbReference type="Rhea" id="RHEA:19949"/>
        <dbReference type="ChEBI" id="CHEBI:17836"/>
        <dbReference type="ChEBI" id="CHEBI:17839"/>
        <dbReference type="ChEBI" id="CHEBI:33019"/>
        <dbReference type="ChEBI" id="CHEBI:72950"/>
        <dbReference type="EC" id="2.5.1.15"/>
    </reaction>
</comment>
<reference evidence="12 13" key="1">
    <citation type="submission" date="2021-02" db="EMBL/GenBank/DDBJ databases">
        <title>Complete Genome Sequence of Arcanobacterium phocisimile strain DSM 26142T from a harbour seal.</title>
        <authorList>
            <person name="Borowiak M."/>
            <person name="Alssahen M."/>
            <person name="Malorny B."/>
            <person name="Laemmler C."/>
            <person name="Siebert U."/>
            <person name="Ploetz M."/>
            <person name="Abdulmawjood A."/>
        </authorList>
    </citation>
    <scope>NUCLEOTIDE SEQUENCE [LARGE SCALE GENOMIC DNA]</scope>
    <source>
        <strain evidence="12 13">DSM 26142</strain>
    </source>
</reference>
<evidence type="ECO:0000256" key="3">
    <source>
        <dbReference type="ARBA" id="ARBA00004763"/>
    </source>
</evidence>
<dbReference type="InterPro" id="IPR011005">
    <property type="entry name" value="Dihydropteroate_synth-like_sf"/>
</dbReference>
<protein>
    <recommendedName>
        <fullName evidence="5 10">Dihydropteroate synthase</fullName>
        <shortName evidence="10">DHPS</shortName>
        <ecNumber evidence="5 10">2.5.1.15</ecNumber>
    </recommendedName>
    <alternativeName>
        <fullName evidence="10">Dihydropteroate pyrophosphorylase</fullName>
    </alternativeName>
</protein>
<comment type="function">
    <text evidence="10">Catalyzes the condensation of para-aminobenzoate (pABA) with 6-hydroxymethyl-7,8-dihydropterin diphosphate (DHPt-PP) to form 7,8-dihydropteroate (H2Pte), the immediate precursor of folate derivatives.</text>
</comment>
<evidence type="ECO:0000313" key="12">
    <source>
        <dbReference type="EMBL" id="QRV02417.1"/>
    </source>
</evidence>
<dbReference type="PROSITE" id="PS00793">
    <property type="entry name" value="DHPS_2"/>
    <property type="match status" value="1"/>
</dbReference>
<evidence type="ECO:0000256" key="8">
    <source>
        <dbReference type="ARBA" id="ARBA00022842"/>
    </source>
</evidence>
<evidence type="ECO:0000256" key="2">
    <source>
        <dbReference type="ARBA" id="ARBA00001946"/>
    </source>
</evidence>
<feature type="domain" description="Pterin-binding" evidence="11">
    <location>
        <begin position="1"/>
        <end position="257"/>
    </location>
</feature>
<dbReference type="EMBL" id="CP070228">
    <property type="protein sequence ID" value="QRV02417.1"/>
    <property type="molecule type" value="Genomic_DNA"/>
</dbReference>
<dbReference type="Proteomes" id="UP000602653">
    <property type="component" value="Chromosome"/>
</dbReference>
<sequence>MHLMGIVNVTPDSFSDGGRWDTAETAIAHGVELLDQGASILDIGGESTRPGAQALSWEQEWERIAPVVAELAMIAHERKAMVSVDTYHAETARRAVEAGADIVNDVTGGRGDAAMFDTVAGLSCDYILQHSRGTADTMNALAEYHEATSEVIDELLNARDRAVKRGIDAERIILDPGIGFAKLGDTDWEILANIDHINSLGHRVLVGVSRKRFIGRLVGDAQTDRDISTAAISGYLAQHAVWGARVHDVRSSSLVVSTLSAIQRNQTLAN</sequence>
<dbReference type="InterPro" id="IPR045031">
    <property type="entry name" value="DHP_synth-like"/>
</dbReference>
<dbReference type="SUPFAM" id="SSF51717">
    <property type="entry name" value="Dihydropteroate synthetase-like"/>
    <property type="match status" value="1"/>
</dbReference>
<comment type="cofactor">
    <cofactor evidence="2 10">
        <name>Mg(2+)</name>
        <dbReference type="ChEBI" id="CHEBI:18420"/>
    </cofactor>
</comment>
<keyword evidence="13" id="KW-1185">Reference proteome</keyword>
<dbReference type="Gene3D" id="3.20.20.20">
    <property type="entry name" value="Dihydropteroate synthase-like"/>
    <property type="match status" value="1"/>
</dbReference>
<accession>A0ABX7IHI0</accession>
<dbReference type="PANTHER" id="PTHR20941:SF1">
    <property type="entry name" value="FOLIC ACID SYNTHESIS PROTEIN FOL1"/>
    <property type="match status" value="1"/>
</dbReference>
<dbReference type="InterPro" id="IPR006390">
    <property type="entry name" value="DHP_synth_dom"/>
</dbReference>
<dbReference type="RefSeq" id="WP_204424858.1">
    <property type="nucleotide sequence ID" value="NZ_CP070228.1"/>
</dbReference>
<evidence type="ECO:0000256" key="7">
    <source>
        <dbReference type="ARBA" id="ARBA00022723"/>
    </source>
</evidence>
<dbReference type="CDD" id="cd00739">
    <property type="entry name" value="DHPS"/>
    <property type="match status" value="1"/>
</dbReference>
<dbReference type="PROSITE" id="PS50972">
    <property type="entry name" value="PTERIN_BINDING"/>
    <property type="match status" value="1"/>
</dbReference>
<dbReference type="PROSITE" id="PS00792">
    <property type="entry name" value="DHPS_1"/>
    <property type="match status" value="1"/>
</dbReference>
<evidence type="ECO:0000256" key="1">
    <source>
        <dbReference type="ARBA" id="ARBA00000012"/>
    </source>
</evidence>
<name>A0ABX7IHI0_9ACTO</name>
<dbReference type="InterPro" id="IPR000489">
    <property type="entry name" value="Pterin-binding_dom"/>
</dbReference>
<dbReference type="GO" id="GO:0004156">
    <property type="term" value="F:dihydropteroate synthase activity"/>
    <property type="evidence" value="ECO:0007669"/>
    <property type="project" value="UniProtKB-EC"/>
</dbReference>
<comment type="pathway">
    <text evidence="3 10">Cofactor biosynthesis; tetrahydrofolate biosynthesis; 7,8-dihydrofolate from 2-amino-4-hydroxy-6-hydroxymethyl-7,8-dihydropteridine diphosphate and 4-aminobenzoate: step 1/2.</text>
</comment>
<evidence type="ECO:0000256" key="5">
    <source>
        <dbReference type="ARBA" id="ARBA00012458"/>
    </source>
</evidence>
<evidence type="ECO:0000256" key="10">
    <source>
        <dbReference type="RuleBase" id="RU361205"/>
    </source>
</evidence>
<evidence type="ECO:0000256" key="9">
    <source>
        <dbReference type="ARBA" id="ARBA00022909"/>
    </source>
</evidence>
<keyword evidence="7 10" id="KW-0479">Metal-binding</keyword>
<keyword evidence="9 10" id="KW-0289">Folate biosynthesis</keyword>
<keyword evidence="6 10" id="KW-0808">Transferase</keyword>
<organism evidence="12 13">
    <name type="scientific">Arcanobacterium phocisimile</name>
    <dbReference type="NCBI Taxonomy" id="1302235"/>
    <lineage>
        <taxon>Bacteria</taxon>
        <taxon>Bacillati</taxon>
        <taxon>Actinomycetota</taxon>
        <taxon>Actinomycetes</taxon>
        <taxon>Actinomycetales</taxon>
        <taxon>Actinomycetaceae</taxon>
        <taxon>Arcanobacterium</taxon>
    </lineage>
</organism>